<protein>
    <submittedName>
        <fullName evidence="5">Mannose-6-phosphate isomerase</fullName>
        <ecNumber evidence="5">5.3.1.8</ecNumber>
    </submittedName>
</protein>
<gene>
    <name evidence="5" type="ORF">HNQ47_000278</name>
</gene>
<dbReference type="CDD" id="cd07010">
    <property type="entry name" value="cupin_PMI_type_I_N_bac"/>
    <property type="match status" value="1"/>
</dbReference>
<dbReference type="GO" id="GO:0046872">
    <property type="term" value="F:metal ion binding"/>
    <property type="evidence" value="ECO:0007669"/>
    <property type="project" value="UniProtKB-KW"/>
</dbReference>
<dbReference type="GO" id="GO:0005975">
    <property type="term" value="P:carbohydrate metabolic process"/>
    <property type="evidence" value="ECO:0007669"/>
    <property type="project" value="InterPro"/>
</dbReference>
<proteinExistence type="predicted"/>
<dbReference type="RefSeq" id="WP_183326788.1">
    <property type="nucleotide sequence ID" value="NZ_JACHHK010000001.1"/>
</dbReference>
<sequence length="309" mass="34481">MKPLTFIPFTYDTIWAGDQIAKARHCSRIGTSFEMSAHPEGSAKVKNRDGQPLFIDYLKGREDEILGPGLTEHELQRGALLAAGVNLSVQVHPDDAYAQAHSHDNGKYESWYIIDAMPGADLVAGTTTADAETIRRALQDGTLDQYLKTYPVKKGDFIDIPCGTLHQLRKGILAYEIGSNSNVTYRFYDYDRLGPDGKKRQLHLKDSFNVADFSNQAHFVPAEHKSRSLSNSPFYEIEEWYVDADRELVCGKTYAMITNVEKDPITVKWQEEGIELDGWSAMLVPYAAGSVIVPAGSHVLVSRPRKEQG</sequence>
<comment type="cofactor">
    <cofactor evidence="3">
        <name>Zn(2+)</name>
        <dbReference type="ChEBI" id="CHEBI:29105"/>
    </cofactor>
    <text evidence="3">Binds 1 zinc ion per subunit.</text>
</comment>
<dbReference type="SUPFAM" id="SSF51182">
    <property type="entry name" value="RmlC-like cupins"/>
    <property type="match status" value="1"/>
</dbReference>
<evidence type="ECO:0000256" key="2">
    <source>
        <dbReference type="ARBA" id="ARBA00022833"/>
    </source>
</evidence>
<dbReference type="Proteomes" id="UP000539953">
    <property type="component" value="Unassembled WGS sequence"/>
</dbReference>
<keyword evidence="6" id="KW-1185">Reference proteome</keyword>
<evidence type="ECO:0000256" key="4">
    <source>
        <dbReference type="PIRSR" id="PIRSR036894-2"/>
    </source>
</evidence>
<keyword evidence="1 3" id="KW-0479">Metal-binding</keyword>
<dbReference type="PIRSF" id="PIRSF036894">
    <property type="entry name" value="PMI_Firm_short"/>
    <property type="match status" value="1"/>
</dbReference>
<name>A0A7W8FW31_9FIRM</name>
<evidence type="ECO:0000256" key="3">
    <source>
        <dbReference type="PIRSR" id="PIRSR036894-1"/>
    </source>
</evidence>
<evidence type="ECO:0000256" key="1">
    <source>
        <dbReference type="ARBA" id="ARBA00022723"/>
    </source>
</evidence>
<dbReference type="InterPro" id="IPR051804">
    <property type="entry name" value="Carb_Metab_Reg_Kinase/Isom"/>
</dbReference>
<evidence type="ECO:0000313" key="6">
    <source>
        <dbReference type="Proteomes" id="UP000539953"/>
    </source>
</evidence>
<dbReference type="EMBL" id="JACHHK010000001">
    <property type="protein sequence ID" value="MBB5182275.1"/>
    <property type="molecule type" value="Genomic_DNA"/>
</dbReference>
<dbReference type="PANTHER" id="PTHR42742:SF3">
    <property type="entry name" value="FRUCTOKINASE"/>
    <property type="match status" value="1"/>
</dbReference>
<reference evidence="5 6" key="1">
    <citation type="submission" date="2020-08" db="EMBL/GenBank/DDBJ databases">
        <title>Genomic Encyclopedia of Type Strains, Phase IV (KMG-IV): sequencing the most valuable type-strain genomes for metagenomic binning, comparative biology and taxonomic classification.</title>
        <authorList>
            <person name="Goeker M."/>
        </authorList>
    </citation>
    <scope>NUCLEOTIDE SEQUENCE [LARGE SCALE GENOMIC DNA]</scope>
    <source>
        <strain evidence="5 6">DSM 25799</strain>
    </source>
</reference>
<dbReference type="EC" id="5.3.1.8" evidence="5"/>
<feature type="binding site" evidence="3">
    <location>
        <position position="109"/>
    </location>
    <ligand>
        <name>Zn(2+)</name>
        <dbReference type="ChEBI" id="CHEBI:29105"/>
    </ligand>
</feature>
<dbReference type="GO" id="GO:0004476">
    <property type="term" value="F:mannose-6-phosphate isomerase activity"/>
    <property type="evidence" value="ECO:0007669"/>
    <property type="project" value="UniProtKB-EC"/>
</dbReference>
<keyword evidence="2 3" id="KW-0862">Zinc</keyword>
<feature type="active site" evidence="4">
    <location>
        <position position="186"/>
    </location>
</feature>
<evidence type="ECO:0000313" key="5">
    <source>
        <dbReference type="EMBL" id="MBB5182275.1"/>
    </source>
</evidence>
<dbReference type="InterPro" id="IPR014628">
    <property type="entry name" value="Man6P_isomerase_Firm_short"/>
</dbReference>
<feature type="binding site" evidence="3">
    <location>
        <position position="92"/>
    </location>
    <ligand>
        <name>Zn(2+)</name>
        <dbReference type="ChEBI" id="CHEBI:29105"/>
    </ligand>
</feature>
<dbReference type="InterPro" id="IPR011051">
    <property type="entry name" value="RmlC_Cupin_sf"/>
</dbReference>
<dbReference type="PANTHER" id="PTHR42742">
    <property type="entry name" value="TRANSCRIPTIONAL REPRESSOR MPRA"/>
    <property type="match status" value="1"/>
</dbReference>
<dbReference type="AlphaFoldDB" id="A0A7W8FW31"/>
<dbReference type="InterPro" id="IPR014710">
    <property type="entry name" value="RmlC-like_jellyroll"/>
</dbReference>
<comment type="caution">
    <text evidence="5">The sequence shown here is derived from an EMBL/GenBank/DDBJ whole genome shotgun (WGS) entry which is preliminary data.</text>
</comment>
<keyword evidence="5" id="KW-0413">Isomerase</keyword>
<organism evidence="5 6">
    <name type="scientific">Catenisphaera adipataccumulans</name>
    <dbReference type="NCBI Taxonomy" id="700500"/>
    <lineage>
        <taxon>Bacteria</taxon>
        <taxon>Bacillati</taxon>
        <taxon>Bacillota</taxon>
        <taxon>Erysipelotrichia</taxon>
        <taxon>Erysipelotrichales</taxon>
        <taxon>Erysipelotrichaceae</taxon>
        <taxon>Catenisphaera</taxon>
    </lineage>
</organism>
<feature type="binding site" evidence="3">
    <location>
        <position position="166"/>
    </location>
    <ligand>
        <name>Zn(2+)</name>
        <dbReference type="ChEBI" id="CHEBI:29105"/>
    </ligand>
</feature>
<dbReference type="Gene3D" id="2.60.120.10">
    <property type="entry name" value="Jelly Rolls"/>
    <property type="match status" value="1"/>
</dbReference>
<accession>A0A7W8FW31</accession>